<name>A0A1I5AFF3_9MICO</name>
<dbReference type="STRING" id="995034.SAMN05216219_1417"/>
<dbReference type="Gene3D" id="3.30.70.920">
    <property type="match status" value="1"/>
</dbReference>
<keyword evidence="2" id="KW-0238">DNA-binding</keyword>
<dbReference type="SUPFAM" id="SSF46785">
    <property type="entry name" value="Winged helix' DNA-binding domain"/>
    <property type="match status" value="1"/>
</dbReference>
<evidence type="ECO:0000313" key="6">
    <source>
        <dbReference type="EMBL" id="SFN61167.1"/>
    </source>
</evidence>
<dbReference type="GO" id="GO:0043565">
    <property type="term" value="F:sequence-specific DNA binding"/>
    <property type="evidence" value="ECO:0007669"/>
    <property type="project" value="InterPro"/>
</dbReference>
<dbReference type="GO" id="GO:0043200">
    <property type="term" value="P:response to amino acid"/>
    <property type="evidence" value="ECO:0007669"/>
    <property type="project" value="TreeGrafter"/>
</dbReference>
<dbReference type="InterPro" id="IPR036390">
    <property type="entry name" value="WH_DNA-bd_sf"/>
</dbReference>
<protein>
    <submittedName>
        <fullName evidence="6">Transcriptional regulator, AsnC family</fullName>
    </submittedName>
</protein>
<dbReference type="PANTHER" id="PTHR30154">
    <property type="entry name" value="LEUCINE-RESPONSIVE REGULATORY PROTEIN"/>
    <property type="match status" value="1"/>
</dbReference>
<reference evidence="7" key="1">
    <citation type="submission" date="2016-10" db="EMBL/GenBank/DDBJ databases">
        <authorList>
            <person name="Varghese N."/>
            <person name="Submissions S."/>
        </authorList>
    </citation>
    <scope>NUCLEOTIDE SEQUENCE [LARGE SCALE GENOMIC DNA]</scope>
    <source>
        <strain evidence="7">CGMCC 1.11101</strain>
    </source>
</reference>
<evidence type="ECO:0000259" key="4">
    <source>
        <dbReference type="Pfam" id="PF01037"/>
    </source>
</evidence>
<dbReference type="InterPro" id="IPR036388">
    <property type="entry name" value="WH-like_DNA-bd_sf"/>
</dbReference>
<dbReference type="GO" id="GO:0005829">
    <property type="term" value="C:cytosol"/>
    <property type="evidence" value="ECO:0007669"/>
    <property type="project" value="TreeGrafter"/>
</dbReference>
<evidence type="ECO:0000313" key="7">
    <source>
        <dbReference type="Proteomes" id="UP000198867"/>
    </source>
</evidence>
<dbReference type="Gene3D" id="1.10.10.10">
    <property type="entry name" value="Winged helix-like DNA-binding domain superfamily/Winged helix DNA-binding domain"/>
    <property type="match status" value="1"/>
</dbReference>
<evidence type="ECO:0000256" key="2">
    <source>
        <dbReference type="ARBA" id="ARBA00023125"/>
    </source>
</evidence>
<dbReference type="Proteomes" id="UP000198867">
    <property type="component" value="Unassembled WGS sequence"/>
</dbReference>
<accession>A0A1I5AFF3</accession>
<evidence type="ECO:0000256" key="3">
    <source>
        <dbReference type="ARBA" id="ARBA00023163"/>
    </source>
</evidence>
<dbReference type="InterPro" id="IPR019888">
    <property type="entry name" value="Tscrpt_reg_AsnC-like"/>
</dbReference>
<gene>
    <name evidence="6" type="ORF">SAMN05216219_1417</name>
</gene>
<dbReference type="SMART" id="SM00344">
    <property type="entry name" value="HTH_ASNC"/>
    <property type="match status" value="1"/>
</dbReference>
<sequence>MRNTRCVNCAGCALRWGTDRDGVIIVDTARRADDIDAALLRALIANPDATNLALAEATGLARNTVRARLARYAAEKSLRSFERRLDPAFLGFPLEAFILTTVKQRKLSAISGTLAEIPEVVQVHGLAGVADLLVHVVARDAEDLYRIAGHILDIDGVKRTTTGLVMGEFVEHRIAQLIGADSTGSRPAGPRRAPPLPHR</sequence>
<dbReference type="OrthoDB" id="9809462at2"/>
<feature type="domain" description="HTH asnC-type" evidence="5">
    <location>
        <begin position="33"/>
        <end position="71"/>
    </location>
</feature>
<keyword evidence="7" id="KW-1185">Reference proteome</keyword>
<proteinExistence type="predicted"/>
<evidence type="ECO:0000256" key="1">
    <source>
        <dbReference type="ARBA" id="ARBA00023015"/>
    </source>
</evidence>
<dbReference type="Pfam" id="PF01037">
    <property type="entry name" value="AsnC_trans_reg"/>
    <property type="match status" value="1"/>
</dbReference>
<dbReference type="InterPro" id="IPR000485">
    <property type="entry name" value="AsnC-type_HTH_dom"/>
</dbReference>
<organism evidence="6 7">
    <name type="scientific">Mycetocola miduiensis</name>
    <dbReference type="NCBI Taxonomy" id="995034"/>
    <lineage>
        <taxon>Bacteria</taxon>
        <taxon>Bacillati</taxon>
        <taxon>Actinomycetota</taxon>
        <taxon>Actinomycetes</taxon>
        <taxon>Micrococcales</taxon>
        <taxon>Microbacteriaceae</taxon>
        <taxon>Mycetocola</taxon>
    </lineage>
</organism>
<dbReference type="AlphaFoldDB" id="A0A1I5AFF3"/>
<dbReference type="SUPFAM" id="SSF54909">
    <property type="entry name" value="Dimeric alpha+beta barrel"/>
    <property type="match status" value="1"/>
</dbReference>
<dbReference type="EMBL" id="FOVM01000003">
    <property type="protein sequence ID" value="SFN61167.1"/>
    <property type="molecule type" value="Genomic_DNA"/>
</dbReference>
<dbReference type="InterPro" id="IPR011008">
    <property type="entry name" value="Dimeric_a/b-barrel"/>
</dbReference>
<dbReference type="Pfam" id="PF13404">
    <property type="entry name" value="HTH_AsnC-type"/>
    <property type="match status" value="1"/>
</dbReference>
<dbReference type="InterPro" id="IPR019887">
    <property type="entry name" value="Tscrpt_reg_AsnC/Lrp_C"/>
</dbReference>
<keyword evidence="3" id="KW-0804">Transcription</keyword>
<keyword evidence="1" id="KW-0805">Transcription regulation</keyword>
<dbReference type="PANTHER" id="PTHR30154:SF34">
    <property type="entry name" value="TRANSCRIPTIONAL REGULATOR AZLB"/>
    <property type="match status" value="1"/>
</dbReference>
<evidence type="ECO:0000259" key="5">
    <source>
        <dbReference type="Pfam" id="PF13404"/>
    </source>
</evidence>
<feature type="domain" description="Transcription regulator AsnC/Lrp ligand binding" evidence="4">
    <location>
        <begin position="101"/>
        <end position="167"/>
    </location>
</feature>